<dbReference type="Proteomes" id="UP000095286">
    <property type="component" value="Unplaced"/>
</dbReference>
<sequence length="627" mass="71533">MSAESSDSFEVVCRLRPCCQSQENVLYLDDEHVRIVTPSDKIVKASPESLFKFGHVFDGDATQKSVFKRTCENVIKKLLHGENGLLFTYGVTCSGKTHTISGTKQDSGILPRVVDVLFNSIPKLADKCIFTIKEKNVVTANPFDRALYNYNNLIKERSYVEMQKLSLLYHDQQLESLKIKVMDKGEISAIFISYMELYNQQVFDLFDEEGSARKDLRTDSFGTLYCENLIEHEVSCTAEVLAYFNKAQERRKTAQTALNDTSSRSHSIFTVRLVKGIASNYAVGQASITQSQLFLVDLAGSERAKRTNACKERLNEANAINNSLLTLRRCFDALRNNQTKKNKILPPYRENKLTLLFKSFFEGKGSIKMIVCINPREEDFEENIHVLGFAEVSQEVELCSKDKTESCKPISMINGNNYSRHDIVAWHKEAETIFKSQEYGLIKSLTSQLNSRVWEICKEAREHILVQLCEKDLLALKFDALEEEKEDILALSQECKTRINEYELEKKKYKMSVDKLEQEYQDLVLKQQESTTLLKAEPKESKSSNVKLPPVLGSFRQRPQSRELNSTLNVRKRVEMFNKLAGAQSKENMNDGPSTKRALVGKSYTSCNQPYLKSKSTTANIARPKWN</sequence>
<accession>A0AC35UBK0</accession>
<evidence type="ECO:0000313" key="2">
    <source>
        <dbReference type="WBParaSite" id="RSKR_0000992200.1"/>
    </source>
</evidence>
<name>A0AC35UBK0_9BILA</name>
<proteinExistence type="predicted"/>
<dbReference type="WBParaSite" id="RSKR_0000992200.1">
    <property type="protein sequence ID" value="RSKR_0000992200.1"/>
    <property type="gene ID" value="RSKR_0000992200"/>
</dbReference>
<evidence type="ECO:0000313" key="1">
    <source>
        <dbReference type="Proteomes" id="UP000095286"/>
    </source>
</evidence>
<organism evidence="1 2">
    <name type="scientific">Rhabditophanes sp. KR3021</name>
    <dbReference type="NCBI Taxonomy" id="114890"/>
    <lineage>
        <taxon>Eukaryota</taxon>
        <taxon>Metazoa</taxon>
        <taxon>Ecdysozoa</taxon>
        <taxon>Nematoda</taxon>
        <taxon>Chromadorea</taxon>
        <taxon>Rhabditida</taxon>
        <taxon>Tylenchina</taxon>
        <taxon>Panagrolaimomorpha</taxon>
        <taxon>Strongyloidoidea</taxon>
        <taxon>Alloionematidae</taxon>
        <taxon>Rhabditophanes</taxon>
    </lineage>
</organism>
<reference evidence="2" key="1">
    <citation type="submission" date="2016-11" db="UniProtKB">
        <authorList>
            <consortium name="WormBaseParasite"/>
        </authorList>
    </citation>
    <scope>IDENTIFICATION</scope>
    <source>
        <strain evidence="2">KR3021</strain>
    </source>
</reference>
<protein>
    <submittedName>
        <fullName evidence="2">Kinesin-like protein</fullName>
    </submittedName>
</protein>